<gene>
    <name evidence="2" type="ORF">OVA965_LOCUS23626</name>
    <name evidence="3" type="ORF">TMI583_LOCUS24346</name>
</gene>
<evidence type="ECO:0000313" key="2">
    <source>
        <dbReference type="EMBL" id="CAF1193520.1"/>
    </source>
</evidence>
<feature type="region of interest" description="Disordered" evidence="1">
    <location>
        <begin position="226"/>
        <end position="257"/>
    </location>
</feature>
<feature type="region of interest" description="Disordered" evidence="1">
    <location>
        <begin position="448"/>
        <end position="471"/>
    </location>
</feature>
<dbReference type="AlphaFoldDB" id="A0A8S2EFS8"/>
<protein>
    <submittedName>
        <fullName evidence="2">Uncharacterized protein</fullName>
    </submittedName>
</protein>
<name>A0A8S2EFS8_9BILA</name>
<accession>A0A8S2EFS8</accession>
<dbReference type="EMBL" id="CAJOBA010035397">
    <property type="protein sequence ID" value="CAF4003804.1"/>
    <property type="molecule type" value="Genomic_DNA"/>
</dbReference>
<dbReference type="Proteomes" id="UP000682733">
    <property type="component" value="Unassembled WGS sequence"/>
</dbReference>
<feature type="compositionally biased region" description="Acidic residues" evidence="1">
    <location>
        <begin position="451"/>
        <end position="469"/>
    </location>
</feature>
<evidence type="ECO:0000313" key="3">
    <source>
        <dbReference type="EMBL" id="CAF4003804.1"/>
    </source>
</evidence>
<comment type="caution">
    <text evidence="2">The sequence shown here is derived from an EMBL/GenBank/DDBJ whole genome shotgun (WGS) entry which is preliminary data.</text>
</comment>
<reference evidence="2" key="1">
    <citation type="submission" date="2021-02" db="EMBL/GenBank/DDBJ databases">
        <authorList>
            <person name="Nowell W R."/>
        </authorList>
    </citation>
    <scope>NUCLEOTIDE SEQUENCE</scope>
</reference>
<organism evidence="2 4">
    <name type="scientific">Didymodactylos carnosus</name>
    <dbReference type="NCBI Taxonomy" id="1234261"/>
    <lineage>
        <taxon>Eukaryota</taxon>
        <taxon>Metazoa</taxon>
        <taxon>Spiralia</taxon>
        <taxon>Gnathifera</taxon>
        <taxon>Rotifera</taxon>
        <taxon>Eurotatoria</taxon>
        <taxon>Bdelloidea</taxon>
        <taxon>Philodinida</taxon>
        <taxon>Philodinidae</taxon>
        <taxon>Didymodactylos</taxon>
    </lineage>
</organism>
<evidence type="ECO:0000313" key="4">
    <source>
        <dbReference type="Proteomes" id="UP000677228"/>
    </source>
</evidence>
<proteinExistence type="predicted"/>
<sequence length="586" mass="66928">MSTYETVGYNHVVVGLLGSSKAFKTGTIYSSTANTSSHSQQTALSILITDAYKDIISKWKSSYNLKQNAIICCIQAYEYREPHNYHHISAIDRCMQDVQHQQYINESSHTRAKDKIGPLPPKCFYISSTQVFENILQCVSRIMLQTGRSADAVTTILSFKFDRNPHMTPSVGCCNGKNKLQTFQPVRLTFVDTRTSQTDDLQQLIQLIQNYPDFVKQITQQFDVDNPNHSSNVSQLSTTPAQQYPQRRSTYSDYGSNVNAQHEDYDLSYSSYYIPLSMNQNQNDKVEKHIPPGTLLKQTKLVTLAFYKLNSMSSKDTLKYFDSLAMINGLPIEQEYSQKPIIPMNQTPIVLDRLQRCKDIITQLDENCSEPQCGRYSLFQSNTETMMVVCACPPTDCVDVCKHTKIYKMTEIDPEKEGFINKESCIHKLSQIEELVSVPEDEPVLRTINTEDNDTNDLEDEDTEELEDLSTEKPVAAPLPLSDDDCEHKKCGCVNITADQIVFQPNQRFKYDEAMNGLADWLAKQKVVLRTTHADLDNPYIRKVYDNVKNNENYIEVMKKNDINKPLIIMSENNKSARSTRDRHCC</sequence>
<dbReference type="Proteomes" id="UP000677228">
    <property type="component" value="Unassembled WGS sequence"/>
</dbReference>
<evidence type="ECO:0000256" key="1">
    <source>
        <dbReference type="SAM" id="MobiDB-lite"/>
    </source>
</evidence>
<dbReference type="EMBL" id="CAJNOK010013864">
    <property type="protein sequence ID" value="CAF1193520.1"/>
    <property type="molecule type" value="Genomic_DNA"/>
</dbReference>